<dbReference type="EMBL" id="LC506465">
    <property type="protein sequence ID" value="BBO53984.1"/>
    <property type="molecule type" value="Genomic_DNA"/>
</dbReference>
<organism evidence="1">
    <name type="scientific">Abalone asfa-like virus</name>
    <dbReference type="NCBI Taxonomy" id="2839893"/>
    <lineage>
        <taxon>Viruses</taxon>
        <taxon>Varidnaviria</taxon>
        <taxon>Bamfordvirae</taxon>
        <taxon>Nucleocytoviricota</taxon>
        <taxon>Pokkesviricetes</taxon>
        <taxon>Asfuvirales</taxon>
        <taxon>Asfarviridae</taxon>
    </lineage>
</organism>
<accession>A0A5K7Y3E8</accession>
<sequence length="42" mass="4798">MGILVTPIVFVLIFKCLFECYSEAENAIIALQKKKRIVVEQV</sequence>
<evidence type="ECO:0000313" key="1">
    <source>
        <dbReference type="EMBL" id="BBO53984.1"/>
    </source>
</evidence>
<proteinExistence type="predicted"/>
<name>A0A5K7Y3E8_9VIRU</name>
<protein>
    <submittedName>
        <fullName evidence="1">Uncharacterized protein</fullName>
    </submittedName>
</protein>
<reference evidence="1" key="1">
    <citation type="journal article" date="2020" name="Sci. Rep.">
        <title>A novel Asfarvirus-like virus identified as a potential cause of mass mortality of abalone.</title>
        <authorList>
            <person name="Matsuyama T."/>
            <person name="Takano T."/>
            <person name="Nishiki I."/>
            <person name="Fujiwara A."/>
            <person name="Kiryu I."/>
            <person name="Inada M."/>
            <person name="Sakai T."/>
            <person name="Terashima S."/>
            <person name="Matsuura Y."/>
            <person name="Isowa K."/>
            <person name="Nakayasu C."/>
        </authorList>
    </citation>
    <scope>NUCLEOTIDE SEQUENCE</scope>
</reference>